<feature type="domain" description="PAS" evidence="8">
    <location>
        <begin position="16"/>
        <end position="89"/>
    </location>
</feature>
<feature type="domain" description="Histidine kinase" evidence="6">
    <location>
        <begin position="163"/>
        <end position="376"/>
    </location>
</feature>
<evidence type="ECO:0000259" key="6">
    <source>
        <dbReference type="PROSITE" id="PS50109"/>
    </source>
</evidence>
<dbReference type="SMART" id="SM00388">
    <property type="entry name" value="HisKA"/>
    <property type="match status" value="1"/>
</dbReference>
<dbReference type="PROSITE" id="PS50110">
    <property type="entry name" value="RESPONSE_REGULATORY"/>
    <property type="match status" value="1"/>
</dbReference>
<dbReference type="InterPro" id="IPR001789">
    <property type="entry name" value="Sig_transdc_resp-reg_receiver"/>
</dbReference>
<dbReference type="Pfam" id="PF00512">
    <property type="entry name" value="HisKA"/>
    <property type="match status" value="1"/>
</dbReference>
<dbReference type="SMART" id="SM00086">
    <property type="entry name" value="PAC"/>
    <property type="match status" value="1"/>
</dbReference>
<dbReference type="InterPro" id="IPR036890">
    <property type="entry name" value="HATPase_C_sf"/>
</dbReference>
<dbReference type="RefSeq" id="WP_166095666.1">
    <property type="nucleotide sequence ID" value="NZ_CP049871.1"/>
</dbReference>
<dbReference type="PANTHER" id="PTHR43065">
    <property type="entry name" value="SENSOR HISTIDINE KINASE"/>
    <property type="match status" value="1"/>
</dbReference>
<sequence>MAWDSDQLSDLSSISTEQRLQLLVNAVTDYAIYLLDVDGHVASWNPGAERFKGYRAEEIIGQHFSRFYTEEDRGWGEPRIALETALNEGKYEREARRVRKDGTLFWAHVVIDPIFDSTGKHIGFAKITRDITERKEAQQRLEETQAALAQSQKLQALGELTGGIAHDFNNLMTVISGSSDFLLRKPDLPVQKRKQYLQAIAETAERASTLTNHLLAFGRRQALKPQVMDLNARLDAVAEMLSRTIGSKFKLVLELNAVPAVIEVDPTQLETAILNAALNARDALGEGGTVTIGTANVEENGARFVRLSISDEGEGMPPEVVSRAFEPFFTTKDVGKGTGLGLSQIHGFAAQAGGRAEIASQPQTGTTVSLLIPASEKPLDAPNEQAPLASLPKGVRVLLVEDNERVREFAQGLLEDLGCKVSAAASATEALRLLDTDGADVVLSDVVMPGMTGLALARKLRETHPDLPVLLATGYSDEIRKTGSEFAVLAKPFAVADLSEALATTLAGNRNRAA</sequence>
<dbReference type="AlphaFoldDB" id="A0A6G7ZQ92"/>
<dbReference type="InterPro" id="IPR003594">
    <property type="entry name" value="HATPase_dom"/>
</dbReference>
<feature type="coiled-coil region" evidence="5">
    <location>
        <begin position="127"/>
        <end position="154"/>
    </location>
</feature>
<feature type="domain" description="Response regulatory" evidence="7">
    <location>
        <begin position="396"/>
        <end position="506"/>
    </location>
</feature>
<protein>
    <recommendedName>
        <fullName evidence="2">histidine kinase</fullName>
        <ecNumber evidence="2">2.7.13.3</ecNumber>
    </recommendedName>
</protein>
<dbReference type="PROSITE" id="PS50112">
    <property type="entry name" value="PAS"/>
    <property type="match status" value="1"/>
</dbReference>
<dbReference type="Proteomes" id="UP000502502">
    <property type="component" value="Chromosome"/>
</dbReference>
<dbReference type="CDD" id="cd00082">
    <property type="entry name" value="HisKA"/>
    <property type="match status" value="1"/>
</dbReference>
<dbReference type="Pfam" id="PF02518">
    <property type="entry name" value="HATPase_c"/>
    <property type="match status" value="1"/>
</dbReference>
<dbReference type="GO" id="GO:0000155">
    <property type="term" value="F:phosphorelay sensor kinase activity"/>
    <property type="evidence" value="ECO:0007669"/>
    <property type="project" value="InterPro"/>
</dbReference>
<name>A0A6G7ZQ92_9SPHN</name>
<dbReference type="PRINTS" id="PR00344">
    <property type="entry name" value="BCTRLSENSOR"/>
</dbReference>
<evidence type="ECO:0000259" key="8">
    <source>
        <dbReference type="PROSITE" id="PS50112"/>
    </source>
</evidence>
<keyword evidence="11" id="KW-1185">Reference proteome</keyword>
<dbReference type="InterPro" id="IPR035965">
    <property type="entry name" value="PAS-like_dom_sf"/>
</dbReference>
<comment type="catalytic activity">
    <reaction evidence="1">
        <text>ATP + protein L-histidine = ADP + protein N-phospho-L-histidine.</text>
        <dbReference type="EC" id="2.7.13.3"/>
    </reaction>
</comment>
<dbReference type="PANTHER" id="PTHR43065:SF49">
    <property type="entry name" value="HISTIDINE KINASE"/>
    <property type="match status" value="1"/>
</dbReference>
<feature type="modified residue" description="4-aspartylphosphate" evidence="4">
    <location>
        <position position="445"/>
    </location>
</feature>
<evidence type="ECO:0000256" key="2">
    <source>
        <dbReference type="ARBA" id="ARBA00012438"/>
    </source>
</evidence>
<dbReference type="Gene3D" id="3.30.450.20">
    <property type="entry name" value="PAS domain"/>
    <property type="match status" value="1"/>
</dbReference>
<dbReference type="InterPro" id="IPR003661">
    <property type="entry name" value="HisK_dim/P_dom"/>
</dbReference>
<dbReference type="InterPro" id="IPR011006">
    <property type="entry name" value="CheY-like_superfamily"/>
</dbReference>
<keyword evidence="3 4" id="KW-0597">Phosphoprotein</keyword>
<evidence type="ECO:0000256" key="1">
    <source>
        <dbReference type="ARBA" id="ARBA00000085"/>
    </source>
</evidence>
<dbReference type="InterPro" id="IPR036097">
    <property type="entry name" value="HisK_dim/P_sf"/>
</dbReference>
<dbReference type="Gene3D" id="3.40.50.2300">
    <property type="match status" value="1"/>
</dbReference>
<accession>A0A6G7ZQ92</accession>
<dbReference type="SMART" id="SM00448">
    <property type="entry name" value="REC"/>
    <property type="match status" value="1"/>
</dbReference>
<dbReference type="SUPFAM" id="SSF52172">
    <property type="entry name" value="CheY-like"/>
    <property type="match status" value="1"/>
</dbReference>
<dbReference type="PROSITE" id="PS50109">
    <property type="entry name" value="HIS_KIN"/>
    <property type="match status" value="1"/>
</dbReference>
<evidence type="ECO:0000259" key="7">
    <source>
        <dbReference type="PROSITE" id="PS50110"/>
    </source>
</evidence>
<dbReference type="Pfam" id="PF00072">
    <property type="entry name" value="Response_reg"/>
    <property type="match status" value="1"/>
</dbReference>
<dbReference type="KEGG" id="ssin:G7078_10110"/>
<dbReference type="InterPro" id="IPR000700">
    <property type="entry name" value="PAS-assoc_C"/>
</dbReference>
<dbReference type="PROSITE" id="PS50113">
    <property type="entry name" value="PAC"/>
    <property type="match status" value="1"/>
</dbReference>
<dbReference type="Pfam" id="PF13426">
    <property type="entry name" value="PAS_9"/>
    <property type="match status" value="1"/>
</dbReference>
<feature type="domain" description="PAC" evidence="9">
    <location>
        <begin position="91"/>
        <end position="143"/>
    </location>
</feature>
<evidence type="ECO:0000313" key="11">
    <source>
        <dbReference type="Proteomes" id="UP000502502"/>
    </source>
</evidence>
<dbReference type="InterPro" id="IPR001610">
    <property type="entry name" value="PAC"/>
</dbReference>
<dbReference type="Gene3D" id="1.10.287.130">
    <property type="match status" value="1"/>
</dbReference>
<dbReference type="Gene3D" id="3.30.565.10">
    <property type="entry name" value="Histidine kinase-like ATPase, C-terminal domain"/>
    <property type="match status" value="1"/>
</dbReference>
<dbReference type="SUPFAM" id="SSF55874">
    <property type="entry name" value="ATPase domain of HSP90 chaperone/DNA topoisomerase II/histidine kinase"/>
    <property type="match status" value="1"/>
</dbReference>
<dbReference type="InterPro" id="IPR004358">
    <property type="entry name" value="Sig_transdc_His_kin-like_C"/>
</dbReference>
<evidence type="ECO:0000256" key="5">
    <source>
        <dbReference type="SAM" id="Coils"/>
    </source>
</evidence>
<dbReference type="InterPro" id="IPR000014">
    <property type="entry name" value="PAS"/>
</dbReference>
<proteinExistence type="predicted"/>
<keyword evidence="5" id="KW-0175">Coiled coil</keyword>
<evidence type="ECO:0000259" key="9">
    <source>
        <dbReference type="PROSITE" id="PS50113"/>
    </source>
</evidence>
<dbReference type="CDD" id="cd00130">
    <property type="entry name" value="PAS"/>
    <property type="match status" value="1"/>
</dbReference>
<evidence type="ECO:0000256" key="4">
    <source>
        <dbReference type="PROSITE-ProRule" id="PRU00169"/>
    </source>
</evidence>
<evidence type="ECO:0000313" key="10">
    <source>
        <dbReference type="EMBL" id="QIL03095.1"/>
    </source>
</evidence>
<dbReference type="EMBL" id="CP049871">
    <property type="protein sequence ID" value="QIL03095.1"/>
    <property type="molecule type" value="Genomic_DNA"/>
</dbReference>
<evidence type="ECO:0000256" key="3">
    <source>
        <dbReference type="ARBA" id="ARBA00022553"/>
    </source>
</evidence>
<dbReference type="SMART" id="SM00387">
    <property type="entry name" value="HATPase_c"/>
    <property type="match status" value="1"/>
</dbReference>
<dbReference type="InterPro" id="IPR005467">
    <property type="entry name" value="His_kinase_dom"/>
</dbReference>
<dbReference type="EC" id="2.7.13.3" evidence="2"/>
<dbReference type="SMART" id="SM00091">
    <property type="entry name" value="PAS"/>
    <property type="match status" value="1"/>
</dbReference>
<reference evidence="10 11" key="1">
    <citation type="submission" date="2020-03" db="EMBL/GenBank/DDBJ databases">
        <title>Sphingomonas sp. nov., isolated from fish.</title>
        <authorList>
            <person name="Hyun D.-W."/>
            <person name="Bae J.-W."/>
        </authorList>
    </citation>
    <scope>NUCLEOTIDE SEQUENCE [LARGE SCALE GENOMIC DNA]</scope>
    <source>
        <strain evidence="10 11">HDW15C</strain>
    </source>
</reference>
<organism evidence="10 11">
    <name type="scientific">Sphingomonas sinipercae</name>
    <dbReference type="NCBI Taxonomy" id="2714944"/>
    <lineage>
        <taxon>Bacteria</taxon>
        <taxon>Pseudomonadati</taxon>
        <taxon>Pseudomonadota</taxon>
        <taxon>Alphaproteobacteria</taxon>
        <taxon>Sphingomonadales</taxon>
        <taxon>Sphingomonadaceae</taxon>
        <taxon>Sphingomonas</taxon>
    </lineage>
</organism>
<dbReference type="SUPFAM" id="SSF47384">
    <property type="entry name" value="Homodimeric domain of signal transducing histidine kinase"/>
    <property type="match status" value="1"/>
</dbReference>
<dbReference type="SUPFAM" id="SSF55785">
    <property type="entry name" value="PYP-like sensor domain (PAS domain)"/>
    <property type="match status" value="1"/>
</dbReference>
<gene>
    <name evidence="10" type="ORF">G7078_10110</name>
</gene>
<dbReference type="NCBIfam" id="TIGR00229">
    <property type="entry name" value="sensory_box"/>
    <property type="match status" value="1"/>
</dbReference>